<dbReference type="Pfam" id="PF06884">
    <property type="entry name" value="DUF1264"/>
    <property type="match status" value="1"/>
</dbReference>
<dbReference type="AlphaFoldDB" id="N1PVX9"/>
<evidence type="ECO:0000313" key="3">
    <source>
        <dbReference type="Proteomes" id="UP000016933"/>
    </source>
</evidence>
<dbReference type="Proteomes" id="UP000016933">
    <property type="component" value="Unassembled WGS sequence"/>
</dbReference>
<reference evidence="2 3" key="2">
    <citation type="journal article" date="2012" name="PLoS Pathog.">
        <title>Diverse lifestyles and strategies of plant pathogenesis encoded in the genomes of eighteen Dothideomycetes fungi.</title>
        <authorList>
            <person name="Ohm R.A."/>
            <person name="Feau N."/>
            <person name="Henrissat B."/>
            <person name="Schoch C.L."/>
            <person name="Horwitz B.A."/>
            <person name="Barry K.W."/>
            <person name="Condon B.J."/>
            <person name="Copeland A.C."/>
            <person name="Dhillon B."/>
            <person name="Glaser F."/>
            <person name="Hesse C.N."/>
            <person name="Kosti I."/>
            <person name="LaButti K."/>
            <person name="Lindquist E.A."/>
            <person name="Lucas S."/>
            <person name="Salamov A.A."/>
            <person name="Bradshaw R.E."/>
            <person name="Ciuffetti L."/>
            <person name="Hamelin R.C."/>
            <person name="Kema G.H.J."/>
            <person name="Lawrence C."/>
            <person name="Scott J.A."/>
            <person name="Spatafora J.W."/>
            <person name="Turgeon B.G."/>
            <person name="de Wit P.J.G.M."/>
            <person name="Zhong S."/>
            <person name="Goodwin S.B."/>
            <person name="Grigoriev I.V."/>
        </authorList>
    </citation>
    <scope>NUCLEOTIDE SEQUENCE [LARGE SCALE GENOMIC DNA]</scope>
    <source>
        <strain evidence="3">NZE10 / CBS 128990</strain>
    </source>
</reference>
<proteinExistence type="inferred from homology"/>
<evidence type="ECO:0000313" key="2">
    <source>
        <dbReference type="EMBL" id="EME47626.1"/>
    </source>
</evidence>
<dbReference type="EMBL" id="KB446536">
    <property type="protein sequence ID" value="EME47626.1"/>
    <property type="molecule type" value="Genomic_DNA"/>
</dbReference>
<dbReference type="HOGENOM" id="CLU_071931_2_1_1"/>
<evidence type="ECO:0000256" key="1">
    <source>
        <dbReference type="ARBA" id="ARBA00009740"/>
    </source>
</evidence>
<protein>
    <recommendedName>
        <fullName evidence="4">DUF1264-domain-containing protein</fullName>
    </recommendedName>
</protein>
<name>N1PVX9_DOTSN</name>
<accession>N1PVX9</accession>
<reference evidence="3" key="1">
    <citation type="journal article" date="2012" name="PLoS Genet.">
        <title>The genomes of the fungal plant pathogens Cladosporium fulvum and Dothistroma septosporum reveal adaptation to different hosts and lifestyles but also signatures of common ancestry.</title>
        <authorList>
            <person name="de Wit P.J.G.M."/>
            <person name="van der Burgt A."/>
            <person name="Oekmen B."/>
            <person name="Stergiopoulos I."/>
            <person name="Abd-Elsalam K.A."/>
            <person name="Aerts A.L."/>
            <person name="Bahkali A.H."/>
            <person name="Beenen H.G."/>
            <person name="Chettri P."/>
            <person name="Cox M.P."/>
            <person name="Datema E."/>
            <person name="de Vries R.P."/>
            <person name="Dhillon B."/>
            <person name="Ganley A.R."/>
            <person name="Griffiths S.A."/>
            <person name="Guo Y."/>
            <person name="Hamelin R.C."/>
            <person name="Henrissat B."/>
            <person name="Kabir M.S."/>
            <person name="Jashni M.K."/>
            <person name="Kema G."/>
            <person name="Klaubauf S."/>
            <person name="Lapidus A."/>
            <person name="Levasseur A."/>
            <person name="Lindquist E."/>
            <person name="Mehrabi R."/>
            <person name="Ohm R.A."/>
            <person name="Owen T.J."/>
            <person name="Salamov A."/>
            <person name="Schwelm A."/>
            <person name="Schijlen E."/>
            <person name="Sun H."/>
            <person name="van den Burg H.A."/>
            <person name="van Ham R.C.H.J."/>
            <person name="Zhang S."/>
            <person name="Goodwin S.B."/>
            <person name="Grigoriev I.V."/>
            <person name="Collemare J."/>
            <person name="Bradshaw R.E."/>
        </authorList>
    </citation>
    <scope>NUCLEOTIDE SEQUENCE [LARGE SCALE GENOMIC DNA]</scope>
    <source>
        <strain evidence="3">NZE10 / CBS 128990</strain>
    </source>
</reference>
<dbReference type="InterPro" id="IPR010686">
    <property type="entry name" value="OBAP-like"/>
</dbReference>
<dbReference type="eggNOG" id="ENOG502QR3B">
    <property type="taxonomic scope" value="Eukaryota"/>
</dbReference>
<dbReference type="OMA" id="RHVEAHH"/>
<evidence type="ECO:0008006" key="4">
    <source>
        <dbReference type="Google" id="ProtNLM"/>
    </source>
</evidence>
<keyword evidence="3" id="KW-1185">Reference proteome</keyword>
<dbReference type="OrthoDB" id="1901244at2759"/>
<comment type="similarity">
    <text evidence="1">Belongs to the OBAP family.</text>
</comment>
<dbReference type="STRING" id="675120.N1PVX9"/>
<dbReference type="PANTHER" id="PTHR31360">
    <property type="match status" value="1"/>
</dbReference>
<dbReference type="PANTHER" id="PTHR31360:SF0">
    <property type="entry name" value="OIL BODY-ASSOCIATED PROTEIN 1B"/>
    <property type="match status" value="1"/>
</dbReference>
<gene>
    <name evidence="2" type="ORF">DOTSEDRAFT_146439</name>
</gene>
<sequence length="226" mass="25634">MDSIIISNGARGEPESLTNKTLETGAAMVQSFDPPRRLCAHLNAFHVYVNEPSRVSEANHYCAHVNNEVRQCLLYDSPLSTAKLIGVEYMVSERIFNELDPEEQKLWHSHVFEVKSGMLIMPIPAGVPPSAWEIAENKEMEQVVHLYGKVYNLWQTDRGDKIPLGQPQLMTSFTAKDQLDFERTVGDRDRRFGVDSKHKAEVRAYIEEPKIHANADALWKGKSRTA</sequence>
<organism evidence="2 3">
    <name type="scientific">Dothistroma septosporum (strain NZE10 / CBS 128990)</name>
    <name type="common">Red band needle blight fungus</name>
    <name type="synonym">Mycosphaerella pini</name>
    <dbReference type="NCBI Taxonomy" id="675120"/>
    <lineage>
        <taxon>Eukaryota</taxon>
        <taxon>Fungi</taxon>
        <taxon>Dikarya</taxon>
        <taxon>Ascomycota</taxon>
        <taxon>Pezizomycotina</taxon>
        <taxon>Dothideomycetes</taxon>
        <taxon>Dothideomycetidae</taxon>
        <taxon>Mycosphaerellales</taxon>
        <taxon>Mycosphaerellaceae</taxon>
        <taxon>Dothistroma</taxon>
    </lineage>
</organism>